<evidence type="ECO:0000313" key="2">
    <source>
        <dbReference type="Proteomes" id="UP000271974"/>
    </source>
</evidence>
<gene>
    <name evidence="1" type="ORF">EGW08_005223</name>
</gene>
<comment type="caution">
    <text evidence="1">The sequence shown here is derived from an EMBL/GenBank/DDBJ whole genome shotgun (WGS) entry which is preliminary data.</text>
</comment>
<proteinExistence type="predicted"/>
<dbReference type="AlphaFoldDB" id="A0A433TZP3"/>
<reference evidence="1 2" key="1">
    <citation type="submission" date="2019-01" db="EMBL/GenBank/DDBJ databases">
        <title>A draft genome assembly of the solar-powered sea slug Elysia chlorotica.</title>
        <authorList>
            <person name="Cai H."/>
            <person name="Li Q."/>
            <person name="Fang X."/>
            <person name="Li J."/>
            <person name="Curtis N.E."/>
            <person name="Altenburger A."/>
            <person name="Shibata T."/>
            <person name="Feng M."/>
            <person name="Maeda T."/>
            <person name="Schwartz J.A."/>
            <person name="Shigenobu S."/>
            <person name="Lundholm N."/>
            <person name="Nishiyama T."/>
            <person name="Yang H."/>
            <person name="Hasebe M."/>
            <person name="Li S."/>
            <person name="Pierce S.K."/>
            <person name="Wang J."/>
        </authorList>
    </citation>
    <scope>NUCLEOTIDE SEQUENCE [LARGE SCALE GENOMIC DNA]</scope>
    <source>
        <strain evidence="1">EC2010</strain>
        <tissue evidence="1">Whole organism of an adult</tissue>
    </source>
</reference>
<dbReference type="Proteomes" id="UP000271974">
    <property type="component" value="Unassembled WGS sequence"/>
</dbReference>
<dbReference type="OrthoDB" id="10672108at2759"/>
<name>A0A433TZP3_ELYCH</name>
<protein>
    <submittedName>
        <fullName evidence="1">Uncharacterized protein</fullName>
    </submittedName>
</protein>
<dbReference type="EMBL" id="RQTK01000122">
    <property type="protein sequence ID" value="RUS86985.1"/>
    <property type="molecule type" value="Genomic_DNA"/>
</dbReference>
<keyword evidence="2" id="KW-1185">Reference proteome</keyword>
<accession>A0A433TZP3</accession>
<evidence type="ECO:0000313" key="1">
    <source>
        <dbReference type="EMBL" id="RUS86985.1"/>
    </source>
</evidence>
<feature type="non-terminal residue" evidence="1">
    <location>
        <position position="148"/>
    </location>
</feature>
<organism evidence="1 2">
    <name type="scientific">Elysia chlorotica</name>
    <name type="common">Eastern emerald elysia</name>
    <name type="synonym">Sea slug</name>
    <dbReference type="NCBI Taxonomy" id="188477"/>
    <lineage>
        <taxon>Eukaryota</taxon>
        <taxon>Metazoa</taxon>
        <taxon>Spiralia</taxon>
        <taxon>Lophotrochozoa</taxon>
        <taxon>Mollusca</taxon>
        <taxon>Gastropoda</taxon>
        <taxon>Heterobranchia</taxon>
        <taxon>Euthyneura</taxon>
        <taxon>Panpulmonata</taxon>
        <taxon>Sacoglossa</taxon>
        <taxon>Placobranchoidea</taxon>
        <taxon>Plakobranchidae</taxon>
        <taxon>Elysia</taxon>
    </lineage>
</organism>
<sequence length="148" mass="17147">MASAGDETEHSWPGQSWIYRDLQELMTLDDWTDTISQVFLKNKNIAQVHHCKCEGGGVYLLDGWCRLPALFEFCSQTSSCEEDRRPESDSMLKLHLYSYTVTVSVTKSDARQITVRVEEWERLTLGPMWTLDQVLDINSTETLQRRLK</sequence>